<evidence type="ECO:0000256" key="1">
    <source>
        <dbReference type="ARBA" id="ARBA00004196"/>
    </source>
</evidence>
<dbReference type="InterPro" id="IPR028082">
    <property type="entry name" value="Peripla_BP_I"/>
</dbReference>
<dbReference type="Pfam" id="PF13407">
    <property type="entry name" value="Peripla_BP_4"/>
    <property type="match status" value="1"/>
</dbReference>
<dbReference type="InterPro" id="IPR025997">
    <property type="entry name" value="SBP_2_dom"/>
</dbReference>
<evidence type="ECO:0000313" key="6">
    <source>
        <dbReference type="Proteomes" id="UP001500503"/>
    </source>
</evidence>
<proteinExistence type="inferred from homology"/>
<dbReference type="SUPFAM" id="SSF53822">
    <property type="entry name" value="Periplasmic binding protein-like I"/>
    <property type="match status" value="1"/>
</dbReference>
<dbReference type="RefSeq" id="WP_345465599.1">
    <property type="nucleotide sequence ID" value="NZ_BAABHF010000022.1"/>
</dbReference>
<dbReference type="PANTHER" id="PTHR46847:SF1">
    <property type="entry name" value="D-ALLOSE-BINDING PERIPLASMIC PROTEIN-RELATED"/>
    <property type="match status" value="1"/>
</dbReference>
<protein>
    <submittedName>
        <fullName evidence="5">Substrate-binding domain-containing protein</fullName>
    </submittedName>
</protein>
<feature type="domain" description="Periplasmic binding protein" evidence="4">
    <location>
        <begin position="51"/>
        <end position="308"/>
    </location>
</feature>
<sequence length="346" mass="35634">MARIRYVSSGVATAIALIAIGAGLTIGKVAFAGDSGDTGPGTSPVAGRKIDVITKATDSEFWQSMLAGSKKAGADYGIRLGLFGPTSETDIDGQVKLVENSISRGVDAIVLASNSSSALNGVVDRARKRGIKVVTVDNAISTDSEGFIGTDNIKAGEQAGQRMCELLKDKGHPDGKVLHESSVSGQQVLVDRFTGFKKGLAEGCPKAQISQTLVNDNDPNKALGQVGDVLTSKPDVVGIFADNNVSGTGAARAVKEKNAADRVVSIAFDSDPAEVDGVRAGTLSAIVVQNPFFFGYQGVVEAAMAVRGSTPPLNIDPGAVLIDKSLVDKAQFAQLLNPPKTSGAHG</sequence>
<dbReference type="Gene3D" id="3.40.50.2300">
    <property type="match status" value="2"/>
</dbReference>
<dbReference type="EMBL" id="BAABHF010000022">
    <property type="protein sequence ID" value="GAA4496716.1"/>
    <property type="molecule type" value="Genomic_DNA"/>
</dbReference>
<dbReference type="CDD" id="cd20008">
    <property type="entry name" value="PBP1_ABC_sugar_binding-like"/>
    <property type="match status" value="1"/>
</dbReference>
<reference evidence="6" key="1">
    <citation type="journal article" date="2019" name="Int. J. Syst. Evol. Microbiol.">
        <title>The Global Catalogue of Microorganisms (GCM) 10K type strain sequencing project: providing services to taxonomists for standard genome sequencing and annotation.</title>
        <authorList>
            <consortium name="The Broad Institute Genomics Platform"/>
            <consortium name="The Broad Institute Genome Sequencing Center for Infectious Disease"/>
            <person name="Wu L."/>
            <person name="Ma J."/>
        </authorList>
    </citation>
    <scope>NUCLEOTIDE SEQUENCE [LARGE SCALE GENOMIC DNA]</scope>
    <source>
        <strain evidence="6">JCM 17933</strain>
    </source>
</reference>
<evidence type="ECO:0000256" key="2">
    <source>
        <dbReference type="ARBA" id="ARBA00007639"/>
    </source>
</evidence>
<gene>
    <name evidence="5" type="ORF">GCM10023191_039190</name>
</gene>
<keyword evidence="6" id="KW-1185">Reference proteome</keyword>
<evidence type="ECO:0000256" key="3">
    <source>
        <dbReference type="ARBA" id="ARBA00022729"/>
    </source>
</evidence>
<keyword evidence="3" id="KW-0732">Signal</keyword>
<dbReference type="Proteomes" id="UP001500503">
    <property type="component" value="Unassembled WGS sequence"/>
</dbReference>
<evidence type="ECO:0000313" key="5">
    <source>
        <dbReference type="EMBL" id="GAA4496716.1"/>
    </source>
</evidence>
<comment type="subcellular location">
    <subcellularLocation>
        <location evidence="1">Cell envelope</location>
    </subcellularLocation>
</comment>
<organism evidence="5 6">
    <name type="scientific">Actinoallomurus oryzae</name>
    <dbReference type="NCBI Taxonomy" id="502180"/>
    <lineage>
        <taxon>Bacteria</taxon>
        <taxon>Bacillati</taxon>
        <taxon>Actinomycetota</taxon>
        <taxon>Actinomycetes</taxon>
        <taxon>Streptosporangiales</taxon>
        <taxon>Thermomonosporaceae</taxon>
        <taxon>Actinoallomurus</taxon>
    </lineage>
</organism>
<dbReference type="PANTHER" id="PTHR46847">
    <property type="entry name" value="D-ALLOSE-BINDING PERIPLASMIC PROTEIN-RELATED"/>
    <property type="match status" value="1"/>
</dbReference>
<comment type="caution">
    <text evidence="5">The sequence shown here is derived from an EMBL/GenBank/DDBJ whole genome shotgun (WGS) entry which is preliminary data.</text>
</comment>
<accession>A0ABP8Q5Q8</accession>
<name>A0ABP8Q5Q8_9ACTN</name>
<evidence type="ECO:0000259" key="4">
    <source>
        <dbReference type="Pfam" id="PF13407"/>
    </source>
</evidence>
<comment type="similarity">
    <text evidence="2">Belongs to the bacterial solute-binding protein 2 family.</text>
</comment>